<organism evidence="2 3">
    <name type="scientific">Cytospora schulzeri</name>
    <dbReference type="NCBI Taxonomy" id="448051"/>
    <lineage>
        <taxon>Eukaryota</taxon>
        <taxon>Fungi</taxon>
        <taxon>Dikarya</taxon>
        <taxon>Ascomycota</taxon>
        <taxon>Pezizomycotina</taxon>
        <taxon>Sordariomycetes</taxon>
        <taxon>Sordariomycetidae</taxon>
        <taxon>Diaporthales</taxon>
        <taxon>Cytosporaceae</taxon>
        <taxon>Cytospora</taxon>
    </lineage>
</organism>
<accession>A0A423WWA1</accession>
<dbReference type="Proteomes" id="UP000283895">
    <property type="component" value="Unassembled WGS sequence"/>
</dbReference>
<dbReference type="AlphaFoldDB" id="A0A423WWA1"/>
<feature type="region of interest" description="Disordered" evidence="1">
    <location>
        <begin position="1"/>
        <end position="43"/>
    </location>
</feature>
<gene>
    <name evidence="2" type="ORF">VMCG_03382</name>
</gene>
<protein>
    <submittedName>
        <fullName evidence="2">Uncharacterized protein</fullName>
    </submittedName>
</protein>
<dbReference type="OrthoDB" id="5242999at2759"/>
<feature type="compositionally biased region" description="Basic and acidic residues" evidence="1">
    <location>
        <begin position="1"/>
        <end position="15"/>
    </location>
</feature>
<evidence type="ECO:0000313" key="3">
    <source>
        <dbReference type="Proteomes" id="UP000283895"/>
    </source>
</evidence>
<evidence type="ECO:0000313" key="2">
    <source>
        <dbReference type="EMBL" id="ROW07766.1"/>
    </source>
</evidence>
<reference evidence="2 3" key="1">
    <citation type="submission" date="2015-09" db="EMBL/GenBank/DDBJ databases">
        <title>Host preference determinants of Valsa canker pathogens revealed by comparative genomics.</title>
        <authorList>
            <person name="Yin Z."/>
            <person name="Huang L."/>
        </authorList>
    </citation>
    <scope>NUCLEOTIDE SEQUENCE [LARGE SCALE GENOMIC DNA]</scope>
    <source>
        <strain evidence="2 3">03-1</strain>
    </source>
</reference>
<name>A0A423WWA1_9PEZI</name>
<evidence type="ECO:0000256" key="1">
    <source>
        <dbReference type="SAM" id="MobiDB-lite"/>
    </source>
</evidence>
<sequence length="137" mass="15223">MRHNDQRRVERRRSLQDLMPTTPDLPSEGPLSSPPPLLLAKPAIRSRSSLTSLKKMPMIREDEGGPIFINVPNQRPRPPRAGVFYQYGEDYITPWHLVGISPSPAPPRAAAQTTKQGGGGNIRGNTIIVNVKFLFMT</sequence>
<comment type="caution">
    <text evidence="2">The sequence shown here is derived from an EMBL/GenBank/DDBJ whole genome shotgun (WGS) entry which is preliminary data.</text>
</comment>
<dbReference type="EMBL" id="LKEA01000007">
    <property type="protein sequence ID" value="ROW07766.1"/>
    <property type="molecule type" value="Genomic_DNA"/>
</dbReference>
<keyword evidence="3" id="KW-1185">Reference proteome</keyword>
<proteinExistence type="predicted"/>